<feature type="chain" id="PRO_5041232281" evidence="3">
    <location>
        <begin position="21"/>
        <end position="552"/>
    </location>
</feature>
<dbReference type="AlphaFoldDB" id="A0AA35WN90"/>
<name>A0AA35WN90_GEOBA</name>
<keyword evidence="2" id="KW-0472">Membrane</keyword>
<organism evidence="4 5">
    <name type="scientific">Geodia barretti</name>
    <name type="common">Barrett's horny sponge</name>
    <dbReference type="NCBI Taxonomy" id="519541"/>
    <lineage>
        <taxon>Eukaryota</taxon>
        <taxon>Metazoa</taxon>
        <taxon>Porifera</taxon>
        <taxon>Demospongiae</taxon>
        <taxon>Heteroscleromorpha</taxon>
        <taxon>Tetractinellida</taxon>
        <taxon>Astrophorina</taxon>
        <taxon>Geodiidae</taxon>
        <taxon>Geodia</taxon>
    </lineage>
</organism>
<accession>A0AA35WN90</accession>
<sequence length="552" mass="61108">MKCVLYVVLQACALALLCNTLPDQEGDGCTSGFMSVDRMDDLLRNDGYVISGENYQGIFPEVGFTCSGSIEGWVFVAEWVGWNDREFTELQIWRPTGNGVYTKVGNTTIITDRIYSGFYEYPLSSPLDFQAGDVFGYYQPHSTRSQLRLRFENGGRRKNQPGYYYIGSSSASDLYLPWGAMSTRHQTLVNVITNATDCVRGFVSVERIRLLLGLDRTNGMEYKSQRQQISPEIKITCNGLITKWIIGADWSSSVSAYLYPEIQVWRNVGNETYRKISGTYVFFPFRASVRANGIYEYTKFAPIPVESGDILGIFTPNPSRLNLWFENDNSDNPKVYYRYTDSSATSSPYEELDRQNNDPLLGTASYYPLVSVEIERYPTSSVMVRVCAVSTYYVDVHMRLITLMILPSSSLISTATSPLPTSRAPIPSTDQPSSSSSSSGQSSAAIAAGVGSGVAVALVLLIVVLILVILVVFLMRRRQDSKPLENVEHKGEISGSGRASAATDHALGELYETPQTQDEGEAVYDAPSPEYGGATNASTTFAKFDNPLYEDN</sequence>
<keyword evidence="3" id="KW-0732">Signal</keyword>
<evidence type="ECO:0000256" key="1">
    <source>
        <dbReference type="SAM" id="MobiDB-lite"/>
    </source>
</evidence>
<proteinExistence type="predicted"/>
<comment type="caution">
    <text evidence="4">The sequence shown here is derived from an EMBL/GenBank/DDBJ whole genome shotgun (WGS) entry which is preliminary data.</text>
</comment>
<feature type="transmembrane region" description="Helical" evidence="2">
    <location>
        <begin position="444"/>
        <end position="474"/>
    </location>
</feature>
<feature type="region of interest" description="Disordered" evidence="1">
    <location>
        <begin position="484"/>
        <end position="539"/>
    </location>
</feature>
<evidence type="ECO:0000313" key="5">
    <source>
        <dbReference type="Proteomes" id="UP001174909"/>
    </source>
</evidence>
<feature type="signal peptide" evidence="3">
    <location>
        <begin position="1"/>
        <end position="20"/>
    </location>
</feature>
<evidence type="ECO:0000256" key="2">
    <source>
        <dbReference type="SAM" id="Phobius"/>
    </source>
</evidence>
<evidence type="ECO:0000313" key="4">
    <source>
        <dbReference type="EMBL" id="CAI8020217.1"/>
    </source>
</evidence>
<keyword evidence="2" id="KW-1133">Transmembrane helix</keyword>
<feature type="compositionally biased region" description="Low complexity" evidence="1">
    <location>
        <begin position="433"/>
        <end position="442"/>
    </location>
</feature>
<dbReference type="EMBL" id="CASHTH010001811">
    <property type="protein sequence ID" value="CAI8020217.1"/>
    <property type="molecule type" value="Genomic_DNA"/>
</dbReference>
<reference evidence="4" key="1">
    <citation type="submission" date="2023-03" db="EMBL/GenBank/DDBJ databases">
        <authorList>
            <person name="Steffen K."/>
            <person name="Cardenas P."/>
        </authorList>
    </citation>
    <scope>NUCLEOTIDE SEQUENCE</scope>
</reference>
<protein>
    <submittedName>
        <fullName evidence="4">Uncharacterized protein</fullName>
    </submittedName>
</protein>
<keyword evidence="5" id="KW-1185">Reference proteome</keyword>
<dbReference type="Proteomes" id="UP001174909">
    <property type="component" value="Unassembled WGS sequence"/>
</dbReference>
<keyword evidence="2" id="KW-0812">Transmembrane</keyword>
<feature type="region of interest" description="Disordered" evidence="1">
    <location>
        <begin position="417"/>
        <end position="442"/>
    </location>
</feature>
<evidence type="ECO:0000256" key="3">
    <source>
        <dbReference type="SAM" id="SignalP"/>
    </source>
</evidence>
<gene>
    <name evidence="4" type="ORF">GBAR_LOCUS12095</name>
</gene>